<organism evidence="2 3">
    <name type="scientific">Proteobacteria bacterium 228</name>
    <dbReference type="NCBI Taxonomy" id="2083153"/>
    <lineage>
        <taxon>Bacteria</taxon>
        <taxon>Pseudomonadati</taxon>
        <taxon>Pseudomonadota</taxon>
    </lineage>
</organism>
<evidence type="ECO:0000313" key="2">
    <source>
        <dbReference type="EMBL" id="PPC78857.1"/>
    </source>
</evidence>
<dbReference type="InterPro" id="IPR011576">
    <property type="entry name" value="Pyridox_Oxase_N"/>
</dbReference>
<dbReference type="PANTHER" id="PTHR39336">
    <property type="entry name" value="PYRIDOXAMINE PHOSPHATE OXIDASE FAMILY PROTEIN (AFU_ORTHOLOGUE AFUA_6G11440)"/>
    <property type="match status" value="1"/>
</dbReference>
<dbReference type="InterPro" id="IPR012349">
    <property type="entry name" value="Split_barrel_FMN-bd"/>
</dbReference>
<protein>
    <submittedName>
        <fullName evidence="2">Pyridoxamine 5'-phosphate oxidase</fullName>
    </submittedName>
</protein>
<reference evidence="2 3" key="1">
    <citation type="submission" date="2018-02" db="EMBL/GenBank/DDBJ databases">
        <title>novel marine gammaproteobacteria from coastal saline agro ecosystem.</title>
        <authorList>
            <person name="Krishnan R."/>
            <person name="Ramesh Kumar N."/>
        </authorList>
    </citation>
    <scope>NUCLEOTIDE SEQUENCE [LARGE SCALE GENOMIC DNA]</scope>
    <source>
        <strain evidence="2 3">228</strain>
    </source>
</reference>
<dbReference type="AlphaFoldDB" id="A0A2S5KVH3"/>
<feature type="domain" description="Pyridoxamine 5'-phosphate oxidase N-terminal" evidence="1">
    <location>
        <begin position="10"/>
        <end position="97"/>
    </location>
</feature>
<sequence>MGQQFKGLAERHIRFIEAQKLFFVATATADSRVNLSPKGMDSLRVLGANRVAWLNVTGSGNETAAHLQSHPRMTLMFCAFEGPPMILRLYGQARAIHLQDPQWPLLEPLFPALPGARQIFDMEIDMVQSSCGMSVPFFDYVGERDQLNQWAEKKGPDGIRKYWHERNQQSIDGIATGIADKNG</sequence>
<dbReference type="OrthoDB" id="115989at2"/>
<dbReference type="Gene3D" id="2.30.110.10">
    <property type="entry name" value="Electron Transport, Fmn-binding Protein, Chain A"/>
    <property type="match status" value="1"/>
</dbReference>
<evidence type="ECO:0000259" key="1">
    <source>
        <dbReference type="Pfam" id="PF01243"/>
    </source>
</evidence>
<accession>A0A2S5KVH3</accession>
<dbReference type="EMBL" id="PRLP01000009">
    <property type="protein sequence ID" value="PPC78857.1"/>
    <property type="molecule type" value="Genomic_DNA"/>
</dbReference>
<dbReference type="PANTHER" id="PTHR39336:SF1">
    <property type="entry name" value="PYRIDOXAMINE PHOSPHATE OXIDASE FAMILY PROTEIN (AFU_ORTHOLOGUE AFUA_6G11440)"/>
    <property type="match status" value="1"/>
</dbReference>
<dbReference type="Proteomes" id="UP000238196">
    <property type="component" value="Unassembled WGS sequence"/>
</dbReference>
<dbReference type="SUPFAM" id="SSF50475">
    <property type="entry name" value="FMN-binding split barrel"/>
    <property type="match status" value="1"/>
</dbReference>
<gene>
    <name evidence="2" type="ORF">C4K68_03185</name>
</gene>
<dbReference type="Pfam" id="PF01243">
    <property type="entry name" value="PNPOx_N"/>
    <property type="match status" value="1"/>
</dbReference>
<proteinExistence type="predicted"/>
<name>A0A2S5KVH3_9PROT</name>
<comment type="caution">
    <text evidence="2">The sequence shown here is derived from an EMBL/GenBank/DDBJ whole genome shotgun (WGS) entry which is preliminary data.</text>
</comment>
<evidence type="ECO:0000313" key="3">
    <source>
        <dbReference type="Proteomes" id="UP000238196"/>
    </source>
</evidence>